<protein>
    <submittedName>
        <fullName evidence="2">Uncharacterized protein</fullName>
    </submittedName>
</protein>
<keyword evidence="1" id="KW-1133">Transmembrane helix</keyword>
<accession>A0A9P5YWA9</accession>
<evidence type="ECO:0000256" key="1">
    <source>
        <dbReference type="SAM" id="Phobius"/>
    </source>
</evidence>
<dbReference type="EMBL" id="MU155315">
    <property type="protein sequence ID" value="KAF9475875.1"/>
    <property type="molecule type" value="Genomic_DNA"/>
</dbReference>
<comment type="caution">
    <text evidence="2">The sequence shown here is derived from an EMBL/GenBank/DDBJ whole genome shotgun (WGS) entry which is preliminary data.</text>
</comment>
<sequence>MPGLHRSGWGWEHMGEEKRMLGNNFNKVTTPAAAAAMLLLWHRRRPLHHCRPPPFVPSRMTALRTSAPSRHQSPPPSRFAIAIAALPTVLLLHGTAALCSITIAIAIAIAIGVAAALPQTAHPHRRPILYTPIIASQRDPSHAL</sequence>
<feature type="transmembrane region" description="Helical" evidence="1">
    <location>
        <begin position="95"/>
        <end position="117"/>
    </location>
</feature>
<reference evidence="2" key="1">
    <citation type="submission" date="2020-11" db="EMBL/GenBank/DDBJ databases">
        <authorList>
            <consortium name="DOE Joint Genome Institute"/>
            <person name="Ahrendt S."/>
            <person name="Riley R."/>
            <person name="Andreopoulos W."/>
            <person name="Labutti K."/>
            <person name="Pangilinan J."/>
            <person name="Ruiz-Duenas F.J."/>
            <person name="Barrasa J.M."/>
            <person name="Sanchez-Garcia M."/>
            <person name="Camarero S."/>
            <person name="Miyauchi S."/>
            <person name="Serrano A."/>
            <person name="Linde D."/>
            <person name="Babiker R."/>
            <person name="Drula E."/>
            <person name="Ayuso-Fernandez I."/>
            <person name="Pacheco R."/>
            <person name="Padilla G."/>
            <person name="Ferreira P."/>
            <person name="Barriuso J."/>
            <person name="Kellner H."/>
            <person name="Castanera R."/>
            <person name="Alfaro M."/>
            <person name="Ramirez L."/>
            <person name="Pisabarro A.G."/>
            <person name="Kuo A."/>
            <person name="Tritt A."/>
            <person name="Lipzen A."/>
            <person name="He G."/>
            <person name="Yan M."/>
            <person name="Ng V."/>
            <person name="Cullen D."/>
            <person name="Martin F."/>
            <person name="Rosso M.-N."/>
            <person name="Henrissat B."/>
            <person name="Hibbett D."/>
            <person name="Martinez A.T."/>
            <person name="Grigoriev I.V."/>
        </authorList>
    </citation>
    <scope>NUCLEOTIDE SEQUENCE</scope>
    <source>
        <strain evidence="2">CIRM-BRFM 674</strain>
    </source>
</reference>
<proteinExistence type="predicted"/>
<keyword evidence="3" id="KW-1185">Reference proteome</keyword>
<dbReference type="AlphaFoldDB" id="A0A9P5YWA9"/>
<evidence type="ECO:0000313" key="2">
    <source>
        <dbReference type="EMBL" id="KAF9475875.1"/>
    </source>
</evidence>
<evidence type="ECO:0000313" key="3">
    <source>
        <dbReference type="Proteomes" id="UP000807469"/>
    </source>
</evidence>
<keyword evidence="1" id="KW-0472">Membrane</keyword>
<organism evidence="2 3">
    <name type="scientific">Pholiota conissans</name>
    <dbReference type="NCBI Taxonomy" id="109636"/>
    <lineage>
        <taxon>Eukaryota</taxon>
        <taxon>Fungi</taxon>
        <taxon>Dikarya</taxon>
        <taxon>Basidiomycota</taxon>
        <taxon>Agaricomycotina</taxon>
        <taxon>Agaricomycetes</taxon>
        <taxon>Agaricomycetidae</taxon>
        <taxon>Agaricales</taxon>
        <taxon>Agaricineae</taxon>
        <taxon>Strophariaceae</taxon>
        <taxon>Pholiota</taxon>
    </lineage>
</organism>
<gene>
    <name evidence="2" type="ORF">BDN70DRAFT_935513</name>
</gene>
<name>A0A9P5YWA9_9AGAR</name>
<keyword evidence="1" id="KW-0812">Transmembrane</keyword>
<dbReference type="Proteomes" id="UP000807469">
    <property type="component" value="Unassembled WGS sequence"/>
</dbReference>